<gene>
    <name evidence="11" type="primary">argS</name>
    <name evidence="15" type="ORF">ABW06_18900</name>
</gene>
<evidence type="ECO:0000256" key="9">
    <source>
        <dbReference type="ARBA" id="ARBA00023146"/>
    </source>
</evidence>
<dbReference type="RefSeq" id="WP_048280108.1">
    <property type="nucleotide sequence ID" value="NZ_LDZF01000022.1"/>
</dbReference>
<dbReference type="PANTHER" id="PTHR11956:SF5">
    <property type="entry name" value="ARGININE--TRNA LIGASE, CYTOPLASMIC"/>
    <property type="match status" value="1"/>
</dbReference>
<dbReference type="Gene3D" id="1.10.730.10">
    <property type="entry name" value="Isoleucyl-tRNA Synthetase, Domain 1"/>
    <property type="match status" value="1"/>
</dbReference>
<dbReference type="InterPro" id="IPR014729">
    <property type="entry name" value="Rossmann-like_a/b/a_fold"/>
</dbReference>
<name>A0A0J5PMT3_PLUGE</name>
<protein>
    <recommendedName>
        <fullName evidence="11">Arginine--tRNA ligase</fullName>
        <ecNumber evidence="11">6.1.1.19</ecNumber>
    </recommendedName>
    <alternativeName>
        <fullName evidence="11">Arginyl-tRNA synthetase</fullName>
        <shortName evidence="11">ArgRS</shortName>
    </alternativeName>
</protein>
<dbReference type="InterPro" id="IPR036695">
    <property type="entry name" value="Arg-tRNA-synth_N_sf"/>
</dbReference>
<dbReference type="Gene3D" id="3.30.1360.70">
    <property type="entry name" value="Arginyl tRNA synthetase N-terminal domain"/>
    <property type="match status" value="1"/>
</dbReference>
<keyword evidence="16" id="KW-1185">Reference proteome</keyword>
<dbReference type="SMART" id="SM01016">
    <property type="entry name" value="Arg_tRNA_synt_N"/>
    <property type="match status" value="1"/>
</dbReference>
<dbReference type="GO" id="GO:0005524">
    <property type="term" value="F:ATP binding"/>
    <property type="evidence" value="ECO:0007669"/>
    <property type="project" value="UniProtKB-UniRule"/>
</dbReference>
<dbReference type="GO" id="GO:0006420">
    <property type="term" value="P:arginyl-tRNA aminoacylation"/>
    <property type="evidence" value="ECO:0007669"/>
    <property type="project" value="UniProtKB-UniRule"/>
</dbReference>
<dbReference type="SUPFAM" id="SSF52374">
    <property type="entry name" value="Nucleotidylyl transferase"/>
    <property type="match status" value="1"/>
</dbReference>
<dbReference type="Proteomes" id="UP000036196">
    <property type="component" value="Unassembled WGS sequence"/>
</dbReference>
<dbReference type="eggNOG" id="COG0018">
    <property type="taxonomic scope" value="Bacteria"/>
</dbReference>
<dbReference type="CDD" id="cd00671">
    <property type="entry name" value="ArgRS_core"/>
    <property type="match status" value="1"/>
</dbReference>
<evidence type="ECO:0000256" key="5">
    <source>
        <dbReference type="ARBA" id="ARBA00022598"/>
    </source>
</evidence>
<sequence>MDIANKLCEALANVFLELNIEAQSDITIRSATAKKFGDYQVNCIMQIASRLKTPPLLLADRVAACLKKAPALAGVVAKVDVVPPGFINIFLSDDALALMLEAALAGERLGVAKEAPQTVVVDYSSPNVAKEMHVGHLRSTIIGDAVVRTLRFLGHRVIRANHIGDWGTQFGMLIALLEERQQESDGSLSGLEAFYREAKRRDETDAAFAARAREYVVRLQQGDAHCRALWKQLVQITMEQNQHTYQRLNVTLTPQDIMGESLYNPMLPGIVGDLLARGIAEESRGAVVVYLPEYQNKAGEPMGVIIRKKDGAYLYTTTDIACAKYRYETLHADRMLYYIDARQHQHLMQAWAIVRRAGYVPPEVPMEHHMFGVMLDKSGRPFKTREGGTVKLSDLLDEAVFRAGQLVSVRAPHLDPAEQHYLANVIGIGAVKYADLSKNRTTDYVFDWDNMLSFEGNTAPYIQYAHARIASILRRLQVEQVSGPLVISNEKERDLALRLVQFEETLRRVARDGTPHVLCAWLYDLAGAFSSFYAACPVINAQAPAQTASRLKLAALTARTLKAGLNLLGIEAPERM</sequence>
<accession>A0A0J5PMT3</accession>
<feature type="domain" description="DALR anticodon binding" evidence="13">
    <location>
        <begin position="462"/>
        <end position="576"/>
    </location>
</feature>
<dbReference type="GO" id="GO:0005737">
    <property type="term" value="C:cytoplasm"/>
    <property type="evidence" value="ECO:0007669"/>
    <property type="project" value="UniProtKB-SubCell"/>
</dbReference>
<dbReference type="Gene3D" id="3.40.50.620">
    <property type="entry name" value="HUPs"/>
    <property type="match status" value="1"/>
</dbReference>
<dbReference type="InterPro" id="IPR001278">
    <property type="entry name" value="Arg-tRNA-ligase"/>
</dbReference>
<evidence type="ECO:0000259" key="14">
    <source>
        <dbReference type="SMART" id="SM01016"/>
    </source>
</evidence>
<evidence type="ECO:0000256" key="4">
    <source>
        <dbReference type="ARBA" id="ARBA00022490"/>
    </source>
</evidence>
<dbReference type="HAMAP" id="MF_00123">
    <property type="entry name" value="Arg_tRNA_synth"/>
    <property type="match status" value="1"/>
</dbReference>
<evidence type="ECO:0000256" key="8">
    <source>
        <dbReference type="ARBA" id="ARBA00022917"/>
    </source>
</evidence>
<evidence type="ECO:0000256" key="11">
    <source>
        <dbReference type="HAMAP-Rule" id="MF_00123"/>
    </source>
</evidence>
<evidence type="ECO:0000256" key="7">
    <source>
        <dbReference type="ARBA" id="ARBA00022840"/>
    </source>
</evidence>
<keyword evidence="9 11" id="KW-0030">Aminoacyl-tRNA synthetase</keyword>
<keyword evidence="5 11" id="KW-0436">Ligase</keyword>
<dbReference type="InterPro" id="IPR001412">
    <property type="entry name" value="aa-tRNA-synth_I_CS"/>
</dbReference>
<evidence type="ECO:0000256" key="3">
    <source>
        <dbReference type="ARBA" id="ARBA00011245"/>
    </source>
</evidence>
<dbReference type="Pfam" id="PF00750">
    <property type="entry name" value="tRNA-synt_1d"/>
    <property type="match status" value="1"/>
</dbReference>
<feature type="short sequence motif" description="'HIGH' region" evidence="11">
    <location>
        <begin position="126"/>
        <end position="136"/>
    </location>
</feature>
<dbReference type="SMART" id="SM00836">
    <property type="entry name" value="DALR_1"/>
    <property type="match status" value="1"/>
</dbReference>
<dbReference type="PRINTS" id="PR01038">
    <property type="entry name" value="TRNASYNTHARG"/>
</dbReference>
<evidence type="ECO:0000259" key="13">
    <source>
        <dbReference type="SMART" id="SM00836"/>
    </source>
</evidence>
<reference evidence="15 16" key="1">
    <citation type="submission" date="2015-05" db="EMBL/GenBank/DDBJ databases">
        <title>Genome sequences of Pluralibacter gergoviae.</title>
        <authorList>
            <person name="Greninger A.L."/>
            <person name="Miller S."/>
        </authorList>
    </citation>
    <scope>NUCLEOTIDE SEQUENCE [LARGE SCALE GENOMIC DNA]</scope>
    <source>
        <strain evidence="15 16">JS81F13</strain>
    </source>
</reference>
<evidence type="ECO:0000256" key="6">
    <source>
        <dbReference type="ARBA" id="ARBA00022741"/>
    </source>
</evidence>
<dbReference type="InterPro" id="IPR005148">
    <property type="entry name" value="Arg-tRNA-synth_N"/>
</dbReference>
<keyword evidence="7 11" id="KW-0067">ATP-binding</keyword>
<organism evidence="15 16">
    <name type="scientific">Pluralibacter gergoviae</name>
    <name type="common">Enterobacter gergoviae</name>
    <dbReference type="NCBI Taxonomy" id="61647"/>
    <lineage>
        <taxon>Bacteria</taxon>
        <taxon>Pseudomonadati</taxon>
        <taxon>Pseudomonadota</taxon>
        <taxon>Gammaproteobacteria</taxon>
        <taxon>Enterobacterales</taxon>
        <taxon>Enterobacteriaceae</taxon>
        <taxon>Pluralibacter</taxon>
    </lineage>
</organism>
<dbReference type="FunFam" id="3.40.50.620:FF:000030">
    <property type="entry name" value="Arginine--tRNA ligase"/>
    <property type="match status" value="1"/>
</dbReference>
<keyword evidence="6 11" id="KW-0547">Nucleotide-binding</keyword>
<keyword evidence="8 11" id="KW-0648">Protein biosynthesis</keyword>
<comment type="similarity">
    <text evidence="2 11 12">Belongs to the class-I aminoacyl-tRNA synthetase family.</text>
</comment>
<dbReference type="SUPFAM" id="SSF47323">
    <property type="entry name" value="Anticodon-binding domain of a subclass of class I aminoacyl-tRNA synthetases"/>
    <property type="match status" value="1"/>
</dbReference>
<keyword evidence="4 11" id="KW-0963">Cytoplasm</keyword>
<dbReference type="CDD" id="cd07956">
    <property type="entry name" value="Anticodon_Ia_Arg"/>
    <property type="match status" value="1"/>
</dbReference>
<evidence type="ECO:0000313" key="15">
    <source>
        <dbReference type="EMBL" id="KMK12038.1"/>
    </source>
</evidence>
<evidence type="ECO:0000313" key="16">
    <source>
        <dbReference type="Proteomes" id="UP000036196"/>
    </source>
</evidence>
<dbReference type="AlphaFoldDB" id="A0A0J5PMT3"/>
<evidence type="ECO:0000256" key="10">
    <source>
        <dbReference type="ARBA" id="ARBA00049339"/>
    </source>
</evidence>
<dbReference type="PANTHER" id="PTHR11956">
    <property type="entry name" value="ARGINYL-TRNA SYNTHETASE"/>
    <property type="match status" value="1"/>
</dbReference>
<dbReference type="EC" id="6.1.1.19" evidence="11"/>
<dbReference type="Pfam" id="PF05746">
    <property type="entry name" value="DALR_1"/>
    <property type="match status" value="1"/>
</dbReference>
<dbReference type="FunFam" id="1.10.730.10:FF:000008">
    <property type="entry name" value="Arginine--tRNA ligase"/>
    <property type="match status" value="1"/>
</dbReference>
<dbReference type="NCBIfam" id="TIGR00456">
    <property type="entry name" value="argS"/>
    <property type="match status" value="1"/>
</dbReference>
<dbReference type="STRING" id="61647.LG71_03830"/>
<dbReference type="Pfam" id="PF03485">
    <property type="entry name" value="Arg_tRNA_synt_N"/>
    <property type="match status" value="1"/>
</dbReference>
<evidence type="ECO:0000256" key="2">
    <source>
        <dbReference type="ARBA" id="ARBA00005594"/>
    </source>
</evidence>
<comment type="subcellular location">
    <subcellularLocation>
        <location evidence="1 11">Cytoplasm</location>
    </subcellularLocation>
</comment>
<feature type="domain" description="Arginyl tRNA synthetase N-terminal" evidence="14">
    <location>
        <begin position="1"/>
        <end position="91"/>
    </location>
</feature>
<comment type="catalytic activity">
    <reaction evidence="10 11">
        <text>tRNA(Arg) + L-arginine + ATP = L-arginyl-tRNA(Arg) + AMP + diphosphate</text>
        <dbReference type="Rhea" id="RHEA:20301"/>
        <dbReference type="Rhea" id="RHEA-COMP:9658"/>
        <dbReference type="Rhea" id="RHEA-COMP:9673"/>
        <dbReference type="ChEBI" id="CHEBI:30616"/>
        <dbReference type="ChEBI" id="CHEBI:32682"/>
        <dbReference type="ChEBI" id="CHEBI:33019"/>
        <dbReference type="ChEBI" id="CHEBI:78442"/>
        <dbReference type="ChEBI" id="CHEBI:78513"/>
        <dbReference type="ChEBI" id="CHEBI:456215"/>
        <dbReference type="EC" id="6.1.1.19"/>
    </reaction>
</comment>
<dbReference type="PATRIC" id="fig|61647.15.peg.2319"/>
<evidence type="ECO:0000256" key="1">
    <source>
        <dbReference type="ARBA" id="ARBA00004496"/>
    </source>
</evidence>
<dbReference type="SUPFAM" id="SSF55190">
    <property type="entry name" value="Arginyl-tRNA synthetase (ArgRS), N-terminal 'additional' domain"/>
    <property type="match status" value="1"/>
</dbReference>
<dbReference type="PROSITE" id="PS00178">
    <property type="entry name" value="AA_TRNA_LIGASE_I"/>
    <property type="match status" value="1"/>
</dbReference>
<dbReference type="InterPro" id="IPR035684">
    <property type="entry name" value="ArgRS_core"/>
</dbReference>
<dbReference type="GO" id="GO:0004814">
    <property type="term" value="F:arginine-tRNA ligase activity"/>
    <property type="evidence" value="ECO:0007669"/>
    <property type="project" value="UniProtKB-UniRule"/>
</dbReference>
<comment type="caution">
    <text evidence="15">The sequence shown here is derived from an EMBL/GenBank/DDBJ whole genome shotgun (WGS) entry which is preliminary data.</text>
</comment>
<dbReference type="InterPro" id="IPR008909">
    <property type="entry name" value="DALR_anticod-bd"/>
</dbReference>
<evidence type="ECO:0000256" key="12">
    <source>
        <dbReference type="RuleBase" id="RU363038"/>
    </source>
</evidence>
<dbReference type="InterPro" id="IPR009080">
    <property type="entry name" value="tRNAsynth_Ia_anticodon-bd"/>
</dbReference>
<comment type="subunit">
    <text evidence="3 11">Monomer.</text>
</comment>
<proteinExistence type="inferred from homology"/>
<dbReference type="EMBL" id="LDZF01000022">
    <property type="protein sequence ID" value="KMK12038.1"/>
    <property type="molecule type" value="Genomic_DNA"/>
</dbReference>